<evidence type="ECO:0000313" key="2">
    <source>
        <dbReference type="EMBL" id="KAG9235311.1"/>
    </source>
</evidence>
<dbReference type="AlphaFoldDB" id="A0A9P7YKK3"/>
<protein>
    <submittedName>
        <fullName evidence="2">Uncharacterized protein</fullName>
    </submittedName>
</protein>
<dbReference type="EMBL" id="MU251435">
    <property type="protein sequence ID" value="KAG9235311.1"/>
    <property type="molecule type" value="Genomic_DNA"/>
</dbReference>
<feature type="compositionally biased region" description="Polar residues" evidence="1">
    <location>
        <begin position="56"/>
        <end position="70"/>
    </location>
</feature>
<organism evidence="2 3">
    <name type="scientific">Amylocarpus encephaloides</name>
    <dbReference type="NCBI Taxonomy" id="45428"/>
    <lineage>
        <taxon>Eukaryota</taxon>
        <taxon>Fungi</taxon>
        <taxon>Dikarya</taxon>
        <taxon>Ascomycota</taxon>
        <taxon>Pezizomycotina</taxon>
        <taxon>Leotiomycetes</taxon>
        <taxon>Helotiales</taxon>
        <taxon>Helotiales incertae sedis</taxon>
        <taxon>Amylocarpus</taxon>
    </lineage>
</organism>
<accession>A0A9P7YKK3</accession>
<name>A0A9P7YKK3_9HELO</name>
<dbReference type="Proteomes" id="UP000824998">
    <property type="component" value="Unassembled WGS sequence"/>
</dbReference>
<evidence type="ECO:0000313" key="3">
    <source>
        <dbReference type="Proteomes" id="UP000824998"/>
    </source>
</evidence>
<feature type="compositionally biased region" description="Polar residues" evidence="1">
    <location>
        <begin position="79"/>
        <end position="100"/>
    </location>
</feature>
<comment type="caution">
    <text evidence="2">The sequence shown here is derived from an EMBL/GenBank/DDBJ whole genome shotgun (WGS) entry which is preliminary data.</text>
</comment>
<evidence type="ECO:0000256" key="1">
    <source>
        <dbReference type="SAM" id="MobiDB-lite"/>
    </source>
</evidence>
<keyword evidence="3" id="KW-1185">Reference proteome</keyword>
<feature type="compositionally biased region" description="Pro residues" evidence="1">
    <location>
        <begin position="189"/>
        <end position="198"/>
    </location>
</feature>
<reference evidence="2" key="1">
    <citation type="journal article" date="2021" name="IMA Fungus">
        <title>Genomic characterization of three marine fungi, including Emericellopsis atlantica sp. nov. with signatures of a generalist lifestyle and marine biomass degradation.</title>
        <authorList>
            <person name="Hagestad O.C."/>
            <person name="Hou L."/>
            <person name="Andersen J.H."/>
            <person name="Hansen E.H."/>
            <person name="Altermark B."/>
            <person name="Li C."/>
            <person name="Kuhnert E."/>
            <person name="Cox R.J."/>
            <person name="Crous P.W."/>
            <person name="Spatafora J.W."/>
            <person name="Lail K."/>
            <person name="Amirebrahimi M."/>
            <person name="Lipzen A."/>
            <person name="Pangilinan J."/>
            <person name="Andreopoulos W."/>
            <person name="Hayes R.D."/>
            <person name="Ng V."/>
            <person name="Grigoriev I.V."/>
            <person name="Jackson S.A."/>
            <person name="Sutton T.D.S."/>
            <person name="Dobson A.D.W."/>
            <person name="Rama T."/>
        </authorList>
    </citation>
    <scope>NUCLEOTIDE SEQUENCE</scope>
    <source>
        <strain evidence="2">TRa018bII</strain>
    </source>
</reference>
<sequence>MGIFDEVIFERELLDRGILLKEEAAPRGDQNLTSPEVPNETPPAPAADKSHGATGLPTTPSFVLQPTSTFKTRRGGSHDANTVSLFRNLQSVHGSSATTKTRAREAKGTPNHLAPKQPRTSNRRMRRTTPKVDSAEEAQAATSPRAKDGLQKTDGAKAEERGTASRADPRPGSASRDTVYSCIETTFPGDPPCPPFLGSPPAVSSPQPEVALLTPPPSPAAVPPNKKRRAPGRAAGRWSLWTP</sequence>
<feature type="region of interest" description="Disordered" evidence="1">
    <location>
        <begin position="22"/>
        <end position="243"/>
    </location>
</feature>
<gene>
    <name evidence="2" type="ORF">BJ875DRAFT_440435</name>
</gene>
<feature type="compositionally biased region" description="Basic and acidic residues" evidence="1">
    <location>
        <begin position="145"/>
        <end position="169"/>
    </location>
</feature>
<proteinExistence type="predicted"/>